<dbReference type="EMBL" id="BGZK01000069">
    <property type="protein sequence ID" value="GBP15137.1"/>
    <property type="molecule type" value="Genomic_DNA"/>
</dbReference>
<accession>A0A4C1TND6</accession>
<name>A0A4C1TND6_EUMVA</name>
<reference evidence="2 3" key="1">
    <citation type="journal article" date="2019" name="Commun. Biol.">
        <title>The bagworm genome reveals a unique fibroin gene that provides high tensile strength.</title>
        <authorList>
            <person name="Kono N."/>
            <person name="Nakamura H."/>
            <person name="Ohtoshi R."/>
            <person name="Tomita M."/>
            <person name="Numata K."/>
            <person name="Arakawa K."/>
        </authorList>
    </citation>
    <scope>NUCLEOTIDE SEQUENCE [LARGE SCALE GENOMIC DNA]</scope>
</reference>
<proteinExistence type="predicted"/>
<dbReference type="Proteomes" id="UP000299102">
    <property type="component" value="Unassembled WGS sequence"/>
</dbReference>
<sequence length="116" mass="12624">MKQLNMCYVHRACVTECLKQHAAQRAALDIGRASKADDVDDRRARAPRAAASARAGRRSAAPARPPAYNEMDSAPLEIRRDDFIAIGILSNCFDVCAHAHAALMTRGAFSISNMIL</sequence>
<organism evidence="2 3">
    <name type="scientific">Eumeta variegata</name>
    <name type="common">Bagworm moth</name>
    <name type="synonym">Eumeta japonica</name>
    <dbReference type="NCBI Taxonomy" id="151549"/>
    <lineage>
        <taxon>Eukaryota</taxon>
        <taxon>Metazoa</taxon>
        <taxon>Ecdysozoa</taxon>
        <taxon>Arthropoda</taxon>
        <taxon>Hexapoda</taxon>
        <taxon>Insecta</taxon>
        <taxon>Pterygota</taxon>
        <taxon>Neoptera</taxon>
        <taxon>Endopterygota</taxon>
        <taxon>Lepidoptera</taxon>
        <taxon>Glossata</taxon>
        <taxon>Ditrysia</taxon>
        <taxon>Tineoidea</taxon>
        <taxon>Psychidae</taxon>
        <taxon>Oiketicinae</taxon>
        <taxon>Eumeta</taxon>
    </lineage>
</organism>
<keyword evidence="3" id="KW-1185">Reference proteome</keyword>
<comment type="caution">
    <text evidence="2">The sequence shown here is derived from an EMBL/GenBank/DDBJ whole genome shotgun (WGS) entry which is preliminary data.</text>
</comment>
<feature type="compositionally biased region" description="Low complexity" evidence="1">
    <location>
        <begin position="47"/>
        <end position="62"/>
    </location>
</feature>
<feature type="compositionally biased region" description="Basic and acidic residues" evidence="1">
    <location>
        <begin position="34"/>
        <end position="44"/>
    </location>
</feature>
<feature type="region of interest" description="Disordered" evidence="1">
    <location>
        <begin position="34"/>
        <end position="70"/>
    </location>
</feature>
<evidence type="ECO:0000313" key="3">
    <source>
        <dbReference type="Proteomes" id="UP000299102"/>
    </source>
</evidence>
<evidence type="ECO:0000256" key="1">
    <source>
        <dbReference type="SAM" id="MobiDB-lite"/>
    </source>
</evidence>
<dbReference type="AlphaFoldDB" id="A0A4C1TND6"/>
<protein>
    <submittedName>
        <fullName evidence="2">Uncharacterized protein</fullName>
    </submittedName>
</protein>
<gene>
    <name evidence="2" type="ORF">EVAR_11436_1</name>
</gene>
<evidence type="ECO:0000313" key="2">
    <source>
        <dbReference type="EMBL" id="GBP15137.1"/>
    </source>
</evidence>